<protein>
    <recommendedName>
        <fullName evidence="5">Alpha-amylase</fullName>
    </recommendedName>
</protein>
<evidence type="ECO:0000313" key="4">
    <source>
        <dbReference type="Proteomes" id="UP001500620"/>
    </source>
</evidence>
<dbReference type="RefSeq" id="WP_345133016.1">
    <property type="nucleotide sequence ID" value="NZ_BAABAT010000022.1"/>
</dbReference>
<dbReference type="Proteomes" id="UP001500620">
    <property type="component" value="Unassembled WGS sequence"/>
</dbReference>
<sequence>MKAGSTLRKLGILAVALLTAVLGALVPATGAAAAGTGLDGTITNALTGAPVSGAGIVIQFEDGSHWAFTNSDATGHFSFPDAAAGQYIVDVTGNGYVEQWLNGKADRYTADKIAVPGTVSVSLMPIQYGKIAGKVTKPGGGGLQDIYVELRRGGNWVGYTSTDTKGRYHFDNVETGTNYTMFFRFPSGQVVWYDHADEWNATPFEVKPSATTTIDLVRPPVGNLHIKTLDRQTKAPIVNYCWYYQEGPLQFQTVCTDQNGVAKLKDIPVGTYSGGGYDQTNVYVNGQFGPTVVTENATATAVVKLDKAASLHVTFVDAATGAAVDGGACIAMMGVTNSELGWPNNCGPAIDVKPLFPGDKFRLFVATSDHVHGAQWVSTTGAGTGDPDQAKVYSPKAGEQINVTVKLDPGGSISGTVKDASTDANARSVCPTPTTPSASYSSNSQANCVDEWANGQYTVHDLGPYQWKIAFPDYSGQHAWVWSGDKINRAQATPVQVIAGQTVNLDVKLPATGAISGTVTGPAGSCIQCTYITVVDAVTGDNAGVSPYVYPDGTFTIKGLNTNDVWLYYSVAGEMVKYPTQFHTTAGSTTTGVTITLP</sequence>
<reference evidence="4" key="1">
    <citation type="journal article" date="2019" name="Int. J. Syst. Evol. Microbiol.">
        <title>The Global Catalogue of Microorganisms (GCM) 10K type strain sequencing project: providing services to taxonomists for standard genome sequencing and annotation.</title>
        <authorList>
            <consortium name="The Broad Institute Genomics Platform"/>
            <consortium name="The Broad Institute Genome Sequencing Center for Infectious Disease"/>
            <person name="Wu L."/>
            <person name="Ma J."/>
        </authorList>
    </citation>
    <scope>NUCLEOTIDE SEQUENCE [LARGE SCALE GENOMIC DNA]</scope>
    <source>
        <strain evidence="4">JCM 17441</strain>
    </source>
</reference>
<feature type="signal peptide" evidence="2">
    <location>
        <begin position="1"/>
        <end position="33"/>
    </location>
</feature>
<keyword evidence="2" id="KW-0732">Signal</keyword>
<dbReference type="InterPro" id="IPR013783">
    <property type="entry name" value="Ig-like_fold"/>
</dbReference>
<organism evidence="3 4">
    <name type="scientific">Dactylosporangium darangshiense</name>
    <dbReference type="NCBI Taxonomy" id="579108"/>
    <lineage>
        <taxon>Bacteria</taxon>
        <taxon>Bacillati</taxon>
        <taxon>Actinomycetota</taxon>
        <taxon>Actinomycetes</taxon>
        <taxon>Micromonosporales</taxon>
        <taxon>Micromonosporaceae</taxon>
        <taxon>Dactylosporangium</taxon>
    </lineage>
</organism>
<proteinExistence type="predicted"/>
<feature type="region of interest" description="Disordered" evidence="1">
    <location>
        <begin position="417"/>
        <end position="443"/>
    </location>
</feature>
<dbReference type="Pfam" id="PF13620">
    <property type="entry name" value="CarboxypepD_reg"/>
    <property type="match status" value="1"/>
</dbReference>
<evidence type="ECO:0008006" key="5">
    <source>
        <dbReference type="Google" id="ProtNLM"/>
    </source>
</evidence>
<feature type="chain" id="PRO_5045359598" description="Alpha-amylase" evidence="2">
    <location>
        <begin position="34"/>
        <end position="598"/>
    </location>
</feature>
<dbReference type="SUPFAM" id="SSF49478">
    <property type="entry name" value="Cna protein B-type domain"/>
    <property type="match status" value="2"/>
</dbReference>
<evidence type="ECO:0000313" key="3">
    <source>
        <dbReference type="EMBL" id="GAA4256012.1"/>
    </source>
</evidence>
<name>A0ABP8DHG6_9ACTN</name>
<dbReference type="EMBL" id="BAABAT010000022">
    <property type="protein sequence ID" value="GAA4256012.1"/>
    <property type="molecule type" value="Genomic_DNA"/>
</dbReference>
<feature type="compositionally biased region" description="Low complexity" evidence="1">
    <location>
        <begin position="431"/>
        <end position="443"/>
    </location>
</feature>
<evidence type="ECO:0000256" key="2">
    <source>
        <dbReference type="SAM" id="SignalP"/>
    </source>
</evidence>
<evidence type="ECO:0000256" key="1">
    <source>
        <dbReference type="SAM" id="MobiDB-lite"/>
    </source>
</evidence>
<keyword evidence="4" id="KW-1185">Reference proteome</keyword>
<dbReference type="Gene3D" id="2.60.40.1120">
    <property type="entry name" value="Carboxypeptidase-like, regulatory domain"/>
    <property type="match status" value="1"/>
</dbReference>
<gene>
    <name evidence="3" type="ORF">GCM10022255_067120</name>
</gene>
<comment type="caution">
    <text evidence="3">The sequence shown here is derived from an EMBL/GenBank/DDBJ whole genome shotgun (WGS) entry which is preliminary data.</text>
</comment>
<accession>A0ABP8DHG6</accession>
<dbReference type="Gene3D" id="2.60.40.10">
    <property type="entry name" value="Immunoglobulins"/>
    <property type="match status" value="1"/>
</dbReference>